<evidence type="ECO:0000313" key="5">
    <source>
        <dbReference type="Proteomes" id="UP000390336"/>
    </source>
</evidence>
<dbReference type="EMBL" id="CP033138">
    <property type="protein sequence ID" value="AYO18107.1"/>
    <property type="molecule type" value="Genomic_DNA"/>
</dbReference>
<reference evidence="2 4" key="2">
    <citation type="submission" date="2018-10" db="EMBL/GenBank/DDBJ databases">
        <title>Whole Genome of Vibrio owensii strain 170502, isolated from Acute Hepatopancreatic Necrosis Disease (AHPND) shrimp.</title>
        <authorList>
            <person name="Yan M."/>
            <person name="Wang X."/>
            <person name="Wang Y."/>
        </authorList>
    </citation>
    <scope>NUCLEOTIDE SEQUENCE [LARGE SCALE GENOMIC DNA]</scope>
    <source>
        <strain evidence="2 4">1700302</strain>
    </source>
</reference>
<dbReference type="RefSeq" id="WP_054824807.1">
    <property type="nucleotide sequence ID" value="NZ_CP033138.1"/>
</dbReference>
<dbReference type="EMBL" id="CP045859">
    <property type="protein sequence ID" value="QGH47250.1"/>
    <property type="molecule type" value="Genomic_DNA"/>
</dbReference>
<evidence type="ECO:0000313" key="4">
    <source>
        <dbReference type="Proteomes" id="UP000272136"/>
    </source>
</evidence>
<reference evidence="3" key="3">
    <citation type="submission" date="2019-11" db="EMBL/GenBank/DDBJ databases">
        <title>Complete genome sequence of Vibrio owensii SH-14 isolated from shrimp with acute hepatopancreatic necrosis diease.</title>
        <authorList>
            <person name="Liang X."/>
            <person name="Wang Y."/>
        </authorList>
    </citation>
    <scope>NUCLEOTIDE SEQUENCE</scope>
    <source>
        <strain evidence="3">SH14</strain>
    </source>
</reference>
<gene>
    <name evidence="3" type="ORF">APZ19_09205</name>
    <name evidence="2" type="ORF">D0812_27595</name>
</gene>
<dbReference type="Proteomes" id="UP000272136">
    <property type="component" value="Chromosome 2"/>
</dbReference>
<keyword evidence="4" id="KW-1185">Reference proteome</keyword>
<proteinExistence type="predicted"/>
<evidence type="ECO:0000313" key="3">
    <source>
        <dbReference type="EMBL" id="QGH47250.1"/>
    </source>
</evidence>
<accession>A0AAP9GBZ1</accession>
<sequence>MTEQKFDTATAIKMIATDGVCPLNYPFQYNGVMLTGAIRVCRAKTCHRVEAEAYCKDNYRNMVIPDVIMAYLSSTIVEFGVLADKREVVADDTETPESKTQTDVDSESTEPSYTITQRVKVPVDILMNQLDYVDMVTLQYLLGKS</sequence>
<dbReference type="Proteomes" id="UP000390336">
    <property type="component" value="Chromosome 1"/>
</dbReference>
<feature type="region of interest" description="Disordered" evidence="1">
    <location>
        <begin position="91"/>
        <end position="111"/>
    </location>
</feature>
<dbReference type="AlphaFoldDB" id="A0AAP9GBZ1"/>
<reference evidence="3 5" key="1">
    <citation type="journal article" date="2015" name="Genome Announc.">
        <title>Draft Genome Sequence of Vibrio owensii Strain SH-14, Which Causes Shrimp Acute Hepatopancreatic Necrosis Disease.</title>
        <authorList>
            <person name="Liu L."/>
            <person name="Xiao J."/>
            <person name="Xia X."/>
            <person name="Pan Y."/>
            <person name="Yan S."/>
            <person name="Wang Y."/>
        </authorList>
    </citation>
    <scope>NUCLEOTIDE SEQUENCE [LARGE SCALE GENOMIC DNA]</scope>
    <source>
        <strain evidence="3 5">SH14</strain>
    </source>
</reference>
<evidence type="ECO:0000313" key="2">
    <source>
        <dbReference type="EMBL" id="AYO18107.1"/>
    </source>
</evidence>
<evidence type="ECO:0000256" key="1">
    <source>
        <dbReference type="SAM" id="MobiDB-lite"/>
    </source>
</evidence>
<protein>
    <submittedName>
        <fullName evidence="3">Uncharacterized protein</fullName>
    </submittedName>
</protein>
<organism evidence="3 5">
    <name type="scientific">Vibrio owensii</name>
    <dbReference type="NCBI Taxonomy" id="696485"/>
    <lineage>
        <taxon>Bacteria</taxon>
        <taxon>Pseudomonadati</taxon>
        <taxon>Pseudomonadota</taxon>
        <taxon>Gammaproteobacteria</taxon>
        <taxon>Vibrionales</taxon>
        <taxon>Vibrionaceae</taxon>
        <taxon>Vibrio</taxon>
    </lineage>
</organism>
<name>A0AAP9GBZ1_9VIBR</name>